<organism evidence="1 2">
    <name type="scientific">Parabacteroides distasonis</name>
    <dbReference type="NCBI Taxonomy" id="823"/>
    <lineage>
        <taxon>Bacteria</taxon>
        <taxon>Pseudomonadati</taxon>
        <taxon>Bacteroidota</taxon>
        <taxon>Bacteroidia</taxon>
        <taxon>Bacteroidales</taxon>
        <taxon>Tannerellaceae</taxon>
        <taxon>Parabacteroides</taxon>
    </lineage>
</organism>
<reference evidence="1 2" key="1">
    <citation type="submission" date="2015-09" db="EMBL/GenBank/DDBJ databases">
        <authorList>
            <consortium name="Pathogen Informatics"/>
        </authorList>
    </citation>
    <scope>NUCLEOTIDE SEQUENCE [LARGE SCALE GENOMIC DNA]</scope>
    <source>
        <strain evidence="1 2">2789STDY5608872</strain>
    </source>
</reference>
<dbReference type="EMBL" id="CYXP01000002">
    <property type="protein sequence ID" value="CUN00789.1"/>
    <property type="molecule type" value="Genomic_DNA"/>
</dbReference>
<proteinExistence type="predicted"/>
<gene>
    <name evidence="1" type="ORF">ERS852429_01555</name>
</gene>
<dbReference type="SUPFAM" id="SSF48452">
    <property type="entry name" value="TPR-like"/>
    <property type="match status" value="2"/>
</dbReference>
<dbReference type="Pfam" id="PF14559">
    <property type="entry name" value="TPR_19"/>
    <property type="match status" value="1"/>
</dbReference>
<dbReference type="PANTHER" id="PTHR12558">
    <property type="entry name" value="CELL DIVISION CYCLE 16,23,27"/>
    <property type="match status" value="1"/>
</dbReference>
<dbReference type="PROSITE" id="PS50005">
    <property type="entry name" value="TPR"/>
    <property type="match status" value="2"/>
</dbReference>
<dbReference type="PANTHER" id="PTHR12558:SF13">
    <property type="entry name" value="CELL DIVISION CYCLE PROTEIN 27 HOMOLOG"/>
    <property type="match status" value="1"/>
</dbReference>
<evidence type="ECO:0000313" key="1">
    <source>
        <dbReference type="EMBL" id="CUN00789.1"/>
    </source>
</evidence>
<sequence length="620" mass="71087">MNEKCNLVTVLLLCCLIFPGNAQEFNWQDLVNRKQYAAVIAHADSLTLADSSNYEIMNAIGQAYEGMLRYQKAYDYYRLCFSMDTTNLDILNILARTATNLGRAEDAERYFHQVLSADSSNFYANYQLARLYFQLGEYEKAVDAYEKLQAQNEDNTVLYRAIGDCYTRMEQYPSATTAYFQAYNLNRENAGLAVALVNSLYRMGASSPDYISEGIAICDTALFYNPGNRQLLRSKGLGLYIVKQFVQADSVYSSLLADGDSTYLTLKYGGASKYYAGLYMPSVDILDMAYEQDTTSVEVCLLLGSALGKTYDRKRAYDLFDRAEKGLEPNRFLVNQLLAFRAETYQKDGRYKEASRLYYEAWKKNPERLDFLAAISHMYSEIDVSKFQSEEDRQRGLFILVLYMNESLKKKADERTMVFSRALLQSFYEDMFFRNVAEETMIDPDGKKSKISIVDLRNLINQLPEESEMVMEIRAMSARSSGKIEEAARLLYRAWKVKGTRVELLREIANLYSHPDISGFKNAEELQRGVFAQVTYAKELLKNESDLSNLTFTRPFLESLNSDMSKRGITEQTMLAPDNRKSQLSINELQSLIQQLPETSDEVKEMIRMMNKEKALKSKK</sequence>
<evidence type="ECO:0000313" key="2">
    <source>
        <dbReference type="Proteomes" id="UP000095591"/>
    </source>
</evidence>
<dbReference type="Pfam" id="PF13181">
    <property type="entry name" value="TPR_8"/>
    <property type="match status" value="1"/>
</dbReference>
<dbReference type="SMART" id="SM00028">
    <property type="entry name" value="TPR"/>
    <property type="match status" value="6"/>
</dbReference>
<dbReference type="Gene3D" id="1.25.40.10">
    <property type="entry name" value="Tetratricopeptide repeat domain"/>
    <property type="match status" value="3"/>
</dbReference>
<dbReference type="InterPro" id="IPR011990">
    <property type="entry name" value="TPR-like_helical_dom_sf"/>
</dbReference>
<dbReference type="RefSeq" id="WP_044545685.1">
    <property type="nucleotide sequence ID" value="NZ_CDRH01000345.1"/>
</dbReference>
<dbReference type="Proteomes" id="UP000095591">
    <property type="component" value="Unassembled WGS sequence"/>
</dbReference>
<name>A0A173TF55_PARDI</name>
<dbReference type="InterPro" id="IPR019734">
    <property type="entry name" value="TPR_rpt"/>
</dbReference>
<accession>A0A173TF55</accession>
<protein>
    <submittedName>
        <fullName evidence="1">Tetratricopeptide repeat protein</fullName>
    </submittedName>
</protein>
<dbReference type="AlphaFoldDB" id="A0A173TF55"/>